<sequence>MSGEDVRLWGTPSESIRPERVLKDIGASGVRKVREAIRTYSDPSLAYQKVAANYQPEKLWEANLSFFKVRSVLGAGSFGTVFRGYNEKEKSKCAIKLVRTYKRDIDMIKREIRALGTLHHPNIVHLYCACITNDGVLTLIMPALYPLGKIVMEILAEQKEDRETKEVFQIFSEDVVHNIIQQVCCGLAFMHSHKFVHRDLKADNFLFDKEGTIKIADFGLSRKYTPAENSLGLLKTPCGTKLFMAPEVAKRYFDRSAAAYDIRAETWQGIFDFIAYYSSVDTATEPSTADEESQDETDEEDECEDHKCTENCWECDIRKRVRRFMQQHVQDIDRCFIEEVLDEMTRPLKGHANAISKQFAELQVELEEIAELRKAAIAKRSAFMTDWERMAAGQEKFADIVRAIKSKGKLYKWATRDPQKTEEVDITDLNDGLRKLLHKQEKLRKKEKKKQKIEAEKQRSLEKKEEKEDEEVEEESSSDENPSSNESMDGEIVVNDETVREMKEIVQPRSPTREIVGDIKEF</sequence>
<evidence type="ECO:0000256" key="3">
    <source>
        <dbReference type="ARBA" id="ARBA00022741"/>
    </source>
</evidence>
<evidence type="ECO:0000256" key="4">
    <source>
        <dbReference type="ARBA" id="ARBA00022840"/>
    </source>
</evidence>
<dbReference type="InterPro" id="IPR008271">
    <property type="entry name" value="Ser/Thr_kinase_AS"/>
</dbReference>
<organism evidence="9 10">
    <name type="scientific">Bursaphelenchus xylophilus</name>
    <name type="common">Pinewood nematode worm</name>
    <name type="synonym">Aphelenchoides xylophilus</name>
    <dbReference type="NCBI Taxonomy" id="6326"/>
    <lineage>
        <taxon>Eukaryota</taxon>
        <taxon>Metazoa</taxon>
        <taxon>Ecdysozoa</taxon>
        <taxon>Nematoda</taxon>
        <taxon>Chromadorea</taxon>
        <taxon>Rhabditida</taxon>
        <taxon>Tylenchina</taxon>
        <taxon>Tylenchomorpha</taxon>
        <taxon>Aphelenchoidea</taxon>
        <taxon>Aphelenchoididae</taxon>
        <taxon>Bursaphelenchus</taxon>
    </lineage>
</organism>
<feature type="compositionally biased region" description="Basic and acidic residues" evidence="7">
    <location>
        <begin position="497"/>
        <end position="522"/>
    </location>
</feature>
<feature type="compositionally biased region" description="Acidic residues" evidence="7">
    <location>
        <begin position="467"/>
        <end position="478"/>
    </location>
</feature>
<feature type="binding site" evidence="5">
    <location>
        <position position="96"/>
    </location>
    <ligand>
        <name>ATP</name>
        <dbReference type="ChEBI" id="CHEBI:30616"/>
    </ligand>
</feature>
<dbReference type="InterPro" id="IPR017441">
    <property type="entry name" value="Protein_kinase_ATP_BS"/>
</dbReference>
<proteinExistence type="inferred from homology"/>
<keyword evidence="4 5" id="KW-0067">ATP-binding</keyword>
<dbReference type="EC" id="2.7.11.1" evidence="2"/>
<dbReference type="SUPFAM" id="SSF56112">
    <property type="entry name" value="Protein kinase-like (PK-like)"/>
    <property type="match status" value="1"/>
</dbReference>
<dbReference type="Proteomes" id="UP000095284">
    <property type="component" value="Unplaced"/>
</dbReference>
<evidence type="ECO:0000259" key="8">
    <source>
        <dbReference type="PROSITE" id="PS50011"/>
    </source>
</evidence>
<dbReference type="AlphaFoldDB" id="A0A1I7RWG6"/>
<feature type="region of interest" description="Disordered" evidence="7">
    <location>
        <begin position="445"/>
        <end position="522"/>
    </location>
</feature>
<dbReference type="Gene3D" id="1.10.510.10">
    <property type="entry name" value="Transferase(Phosphotransferase) domain 1"/>
    <property type="match status" value="1"/>
</dbReference>
<dbReference type="PANTHER" id="PTHR48012:SF16">
    <property type="entry name" value="NON-SPECIFIC SERINE_THREONINE PROTEIN KINASE"/>
    <property type="match status" value="1"/>
</dbReference>
<evidence type="ECO:0000313" key="10">
    <source>
        <dbReference type="WBParaSite" id="BXY_0507900.1"/>
    </source>
</evidence>
<dbReference type="InterPro" id="IPR011009">
    <property type="entry name" value="Kinase-like_dom_sf"/>
</dbReference>
<dbReference type="InterPro" id="IPR000719">
    <property type="entry name" value="Prot_kinase_dom"/>
</dbReference>
<dbReference type="SMART" id="SM00220">
    <property type="entry name" value="S_TKc"/>
    <property type="match status" value="1"/>
</dbReference>
<dbReference type="InterPro" id="IPR050629">
    <property type="entry name" value="STE20/SPS1-PAK"/>
</dbReference>
<keyword evidence="3 5" id="KW-0547">Nucleotide-binding</keyword>
<evidence type="ECO:0000313" key="9">
    <source>
        <dbReference type="Proteomes" id="UP000095284"/>
    </source>
</evidence>
<feature type="compositionally biased region" description="Basic and acidic residues" evidence="7">
    <location>
        <begin position="452"/>
        <end position="466"/>
    </location>
</feature>
<keyword evidence="6" id="KW-0175">Coiled coil</keyword>
<feature type="domain" description="Protein kinase" evidence="8">
    <location>
        <begin position="67"/>
        <end position="349"/>
    </location>
</feature>
<dbReference type="PANTHER" id="PTHR48012">
    <property type="entry name" value="STERILE20-LIKE KINASE, ISOFORM B-RELATED"/>
    <property type="match status" value="1"/>
</dbReference>
<dbReference type="PROSITE" id="PS00108">
    <property type="entry name" value="PROTEIN_KINASE_ST"/>
    <property type="match status" value="1"/>
</dbReference>
<protein>
    <recommendedName>
        <fullName evidence="2">non-specific serine/threonine protein kinase</fullName>
        <ecNumber evidence="2">2.7.11.1</ecNumber>
    </recommendedName>
</protein>
<accession>A0A1I7RWG6</accession>
<dbReference type="PROSITE" id="PS50011">
    <property type="entry name" value="PROTEIN_KINASE_DOM"/>
    <property type="match status" value="1"/>
</dbReference>
<evidence type="ECO:0000256" key="6">
    <source>
        <dbReference type="SAM" id="Coils"/>
    </source>
</evidence>
<dbReference type="WBParaSite" id="BXY_0507900.1">
    <property type="protein sequence ID" value="BXY_0507900.1"/>
    <property type="gene ID" value="BXY_0507900"/>
</dbReference>
<dbReference type="PROSITE" id="PS00107">
    <property type="entry name" value="PROTEIN_KINASE_ATP"/>
    <property type="match status" value="1"/>
</dbReference>
<dbReference type="Pfam" id="PF00069">
    <property type="entry name" value="Pkinase"/>
    <property type="match status" value="1"/>
</dbReference>
<evidence type="ECO:0000256" key="5">
    <source>
        <dbReference type="PROSITE-ProRule" id="PRU10141"/>
    </source>
</evidence>
<evidence type="ECO:0000256" key="7">
    <source>
        <dbReference type="SAM" id="MobiDB-lite"/>
    </source>
</evidence>
<reference evidence="10" key="1">
    <citation type="submission" date="2016-11" db="UniProtKB">
        <authorList>
            <consortium name="WormBaseParasite"/>
        </authorList>
    </citation>
    <scope>IDENTIFICATION</scope>
</reference>
<dbReference type="GO" id="GO:0004674">
    <property type="term" value="F:protein serine/threonine kinase activity"/>
    <property type="evidence" value="ECO:0007669"/>
    <property type="project" value="UniProtKB-EC"/>
</dbReference>
<feature type="coiled-coil region" evidence="6">
    <location>
        <begin position="352"/>
        <end position="379"/>
    </location>
</feature>
<evidence type="ECO:0000256" key="2">
    <source>
        <dbReference type="ARBA" id="ARBA00012513"/>
    </source>
</evidence>
<dbReference type="eggNOG" id="KOG0198">
    <property type="taxonomic scope" value="Eukaryota"/>
</dbReference>
<comment type="similarity">
    <text evidence="1">Belongs to the protein kinase superfamily. STE Ser/Thr protein kinase family. STE20 subfamily.</text>
</comment>
<evidence type="ECO:0000256" key="1">
    <source>
        <dbReference type="ARBA" id="ARBA00008874"/>
    </source>
</evidence>
<dbReference type="GO" id="GO:0005524">
    <property type="term" value="F:ATP binding"/>
    <property type="evidence" value="ECO:0007669"/>
    <property type="project" value="UniProtKB-UniRule"/>
</dbReference>
<name>A0A1I7RWG6_BURXY</name>
<dbReference type="GO" id="GO:0005737">
    <property type="term" value="C:cytoplasm"/>
    <property type="evidence" value="ECO:0007669"/>
    <property type="project" value="TreeGrafter"/>
</dbReference>